<dbReference type="PANTHER" id="PTHR46357:SF1">
    <property type="entry name" value="TRANSCRIPTIONAL REGULATOR ATRX"/>
    <property type="match status" value="1"/>
</dbReference>
<evidence type="ECO:0000256" key="3">
    <source>
        <dbReference type="ARBA" id="ARBA00022723"/>
    </source>
</evidence>
<comment type="subcellular location">
    <subcellularLocation>
        <location evidence="1">Nucleus</location>
    </subcellularLocation>
</comment>
<evidence type="ECO:0000256" key="7">
    <source>
        <dbReference type="ARBA" id="ARBA00022801"/>
    </source>
</evidence>
<dbReference type="AlphaFoldDB" id="A0A9Q0S712"/>
<keyword evidence="12" id="KW-0539">Nucleus</keyword>
<comment type="catalytic activity">
    <reaction evidence="13">
        <text>ATP + H2O = ADP + phosphate + H(+)</text>
        <dbReference type="Rhea" id="RHEA:13065"/>
        <dbReference type="ChEBI" id="CHEBI:15377"/>
        <dbReference type="ChEBI" id="CHEBI:15378"/>
        <dbReference type="ChEBI" id="CHEBI:30616"/>
        <dbReference type="ChEBI" id="CHEBI:43474"/>
        <dbReference type="ChEBI" id="CHEBI:456216"/>
        <dbReference type="EC" id="3.6.4.12"/>
    </reaction>
</comment>
<evidence type="ECO:0000256" key="11">
    <source>
        <dbReference type="ARBA" id="ARBA00023204"/>
    </source>
</evidence>
<dbReference type="GO" id="GO:0005721">
    <property type="term" value="C:pericentric heterochromatin"/>
    <property type="evidence" value="ECO:0007669"/>
    <property type="project" value="TreeGrafter"/>
</dbReference>
<accession>A0A9Q0S712</accession>
<dbReference type="InterPro" id="IPR025766">
    <property type="entry name" value="ADD"/>
</dbReference>
<dbReference type="GO" id="GO:0008270">
    <property type="term" value="F:zinc ion binding"/>
    <property type="evidence" value="ECO:0007669"/>
    <property type="project" value="UniProtKB-KW"/>
</dbReference>
<protein>
    <submittedName>
        <fullName evidence="16">Transcriptional regulator ATRX</fullName>
    </submittedName>
</protein>
<evidence type="ECO:0000313" key="17">
    <source>
        <dbReference type="Proteomes" id="UP001151699"/>
    </source>
</evidence>
<dbReference type="InterPro" id="IPR041430">
    <property type="entry name" value="ADD_ATRX"/>
</dbReference>
<name>A0A9Q0S712_9DIPT</name>
<evidence type="ECO:0000256" key="10">
    <source>
        <dbReference type="ARBA" id="ARBA00023125"/>
    </source>
</evidence>
<dbReference type="PROSITE" id="PS51533">
    <property type="entry name" value="ADD"/>
    <property type="match status" value="1"/>
</dbReference>
<keyword evidence="8" id="KW-0862">Zinc</keyword>
<dbReference type="GO" id="GO:0016787">
    <property type="term" value="F:hydrolase activity"/>
    <property type="evidence" value="ECO:0007669"/>
    <property type="project" value="UniProtKB-KW"/>
</dbReference>
<keyword evidence="5" id="KW-0227">DNA damage</keyword>
<keyword evidence="10" id="KW-0238">DNA-binding</keyword>
<dbReference type="InterPro" id="IPR013083">
    <property type="entry name" value="Znf_RING/FYVE/PHD"/>
</dbReference>
<dbReference type="PANTHER" id="PTHR46357">
    <property type="entry name" value="TRANSCRIPTIONAL REGULATOR ATRX"/>
    <property type="match status" value="1"/>
</dbReference>
<dbReference type="CDD" id="cd11726">
    <property type="entry name" value="ADDz_ATRX"/>
    <property type="match status" value="1"/>
</dbReference>
<feature type="compositionally biased region" description="Basic and acidic residues" evidence="14">
    <location>
        <begin position="397"/>
        <end position="411"/>
    </location>
</feature>
<dbReference type="GO" id="GO:0031490">
    <property type="term" value="F:chromatin DNA binding"/>
    <property type="evidence" value="ECO:0007669"/>
    <property type="project" value="TreeGrafter"/>
</dbReference>
<evidence type="ECO:0000256" key="12">
    <source>
        <dbReference type="ARBA" id="ARBA00023242"/>
    </source>
</evidence>
<evidence type="ECO:0000256" key="4">
    <source>
        <dbReference type="ARBA" id="ARBA00022741"/>
    </source>
</evidence>
<evidence type="ECO:0000256" key="6">
    <source>
        <dbReference type="ARBA" id="ARBA00022771"/>
    </source>
</evidence>
<feature type="compositionally biased region" description="Polar residues" evidence="14">
    <location>
        <begin position="415"/>
        <end position="433"/>
    </location>
</feature>
<dbReference type="Pfam" id="PF17981">
    <property type="entry name" value="ADD_ATRX"/>
    <property type="match status" value="1"/>
</dbReference>
<gene>
    <name evidence="16" type="primary">ATRX_0</name>
    <name evidence="16" type="ORF">Bhyg_01069</name>
</gene>
<dbReference type="GO" id="GO:0005524">
    <property type="term" value="F:ATP binding"/>
    <property type="evidence" value="ECO:0007669"/>
    <property type="project" value="UniProtKB-KW"/>
</dbReference>
<evidence type="ECO:0000256" key="1">
    <source>
        <dbReference type="ARBA" id="ARBA00004123"/>
    </source>
</evidence>
<feature type="compositionally biased region" description="Basic and acidic residues" evidence="14">
    <location>
        <begin position="370"/>
        <end position="390"/>
    </location>
</feature>
<keyword evidence="11" id="KW-0234">DNA repair</keyword>
<keyword evidence="9" id="KW-0067">ATP-binding</keyword>
<dbReference type="GO" id="GO:0005634">
    <property type="term" value="C:nucleus"/>
    <property type="evidence" value="ECO:0007669"/>
    <property type="project" value="UniProtKB-SubCell"/>
</dbReference>
<dbReference type="InterPro" id="IPR052131">
    <property type="entry name" value="ATRX_domain-containing"/>
</dbReference>
<dbReference type="Proteomes" id="UP001151699">
    <property type="component" value="Chromosome A"/>
</dbReference>
<feature type="domain" description="PHD-type" evidence="15">
    <location>
        <begin position="73"/>
        <end position="211"/>
    </location>
</feature>
<dbReference type="OrthoDB" id="6286493at2759"/>
<dbReference type="SUPFAM" id="SSF57903">
    <property type="entry name" value="FYVE/PHD zinc finger"/>
    <property type="match status" value="1"/>
</dbReference>
<keyword evidence="7" id="KW-0378">Hydrolase</keyword>
<evidence type="ECO:0000256" key="2">
    <source>
        <dbReference type="ARBA" id="ARBA00007025"/>
    </source>
</evidence>
<evidence type="ECO:0000259" key="15">
    <source>
        <dbReference type="PROSITE" id="PS51533"/>
    </source>
</evidence>
<dbReference type="Gene3D" id="3.30.40.10">
    <property type="entry name" value="Zinc/RING finger domain, C3HC4 (zinc finger)"/>
    <property type="match status" value="1"/>
</dbReference>
<evidence type="ECO:0000313" key="16">
    <source>
        <dbReference type="EMBL" id="KAJ6645860.1"/>
    </source>
</evidence>
<evidence type="ECO:0000256" key="8">
    <source>
        <dbReference type="ARBA" id="ARBA00022833"/>
    </source>
</evidence>
<comment type="similarity">
    <text evidence="2">Belongs to the SNF2/RAD54 helicase family.</text>
</comment>
<dbReference type="GO" id="GO:0003678">
    <property type="term" value="F:DNA helicase activity"/>
    <property type="evidence" value="ECO:0007669"/>
    <property type="project" value="UniProtKB-EC"/>
</dbReference>
<dbReference type="GO" id="GO:0006338">
    <property type="term" value="P:chromatin remodeling"/>
    <property type="evidence" value="ECO:0007669"/>
    <property type="project" value="TreeGrafter"/>
</dbReference>
<keyword evidence="3" id="KW-0479">Metal-binding</keyword>
<feature type="region of interest" description="Disordered" evidence="14">
    <location>
        <begin position="240"/>
        <end position="278"/>
    </location>
</feature>
<dbReference type="GO" id="GO:0010468">
    <property type="term" value="P:regulation of gene expression"/>
    <property type="evidence" value="ECO:0007669"/>
    <property type="project" value="UniProtKB-ARBA"/>
</dbReference>
<feature type="compositionally biased region" description="Basic and acidic residues" evidence="14">
    <location>
        <begin position="240"/>
        <end position="277"/>
    </location>
</feature>
<evidence type="ECO:0000256" key="5">
    <source>
        <dbReference type="ARBA" id="ARBA00022763"/>
    </source>
</evidence>
<evidence type="ECO:0000256" key="13">
    <source>
        <dbReference type="ARBA" id="ARBA00047995"/>
    </source>
</evidence>
<proteinExistence type="inferred from homology"/>
<comment type="caution">
    <text evidence="16">The sequence shown here is derived from an EMBL/GenBank/DDBJ whole genome shotgun (WGS) entry which is preliminary data.</text>
</comment>
<evidence type="ECO:0000256" key="9">
    <source>
        <dbReference type="ARBA" id="ARBA00022840"/>
    </source>
</evidence>
<evidence type="ECO:0000256" key="14">
    <source>
        <dbReference type="SAM" id="MobiDB-lite"/>
    </source>
</evidence>
<organism evidence="16 17">
    <name type="scientific">Pseudolycoriella hygida</name>
    <dbReference type="NCBI Taxonomy" id="35572"/>
    <lineage>
        <taxon>Eukaryota</taxon>
        <taxon>Metazoa</taxon>
        <taxon>Ecdysozoa</taxon>
        <taxon>Arthropoda</taxon>
        <taxon>Hexapoda</taxon>
        <taxon>Insecta</taxon>
        <taxon>Pterygota</taxon>
        <taxon>Neoptera</taxon>
        <taxon>Endopterygota</taxon>
        <taxon>Diptera</taxon>
        <taxon>Nematocera</taxon>
        <taxon>Sciaroidea</taxon>
        <taxon>Sciaridae</taxon>
        <taxon>Pseudolycoriella</taxon>
    </lineage>
</organism>
<dbReference type="EMBL" id="WJQU01000001">
    <property type="protein sequence ID" value="KAJ6645860.1"/>
    <property type="molecule type" value="Genomic_DNA"/>
</dbReference>
<dbReference type="GO" id="GO:0006281">
    <property type="term" value="P:DNA repair"/>
    <property type="evidence" value="ECO:0007669"/>
    <property type="project" value="UniProtKB-KW"/>
</dbReference>
<dbReference type="GO" id="GO:0031297">
    <property type="term" value="P:replication fork processing"/>
    <property type="evidence" value="ECO:0007669"/>
    <property type="project" value="TreeGrafter"/>
</dbReference>
<sequence>MEFTKSRRTTPLRYPNRTSILLTTLEYCGIRLQNSSHHKADSFDFFMIAETYELEFEENTSEEERKFYVKTYPNVNMVADKRLHCTTCNTHIGCAVANELTIRMHPVLRVTHCKKCHTFYNSGEFSKGEDGSELYCRWCGQGGEVYCCSKCAYVFCKKCIVQNLSKSVITEIENNDNWQCFSCSPNVMWPLRAQHWALVNYIEKTKKRILAEEKDDEKIYELMNKDPTLCYHEKADHEKAVNEKSDHEKADHQKADHEKADHEKADHEKADHEKADNSDGDVVLVNDEAAIEINDSGDCLIVETDEPIVEENISKISSTPEDNGSKEIHEEIKILSVDENVKIDENLEVNEIMDKIENDKEIANVETDENDKQNEDKRESENAKDDKVIENEAQSETDDKADKLQNGKSDDDTTIESSANANNVDFSCPQSPALTDNLENELLDETDNSFENISSPDMFDDMSKNGFDKATDKTKKSTYGALKLWFTVFVIDFLLKINLIFNFSFS</sequence>
<keyword evidence="6" id="KW-0863">Zinc-finger</keyword>
<dbReference type="InterPro" id="IPR011011">
    <property type="entry name" value="Znf_FYVE_PHD"/>
</dbReference>
<reference evidence="16" key="1">
    <citation type="submission" date="2022-07" db="EMBL/GenBank/DDBJ databases">
        <authorList>
            <person name="Trinca V."/>
            <person name="Uliana J.V.C."/>
            <person name="Torres T.T."/>
            <person name="Ward R.J."/>
            <person name="Monesi N."/>
        </authorList>
    </citation>
    <scope>NUCLEOTIDE SEQUENCE</scope>
    <source>
        <strain evidence="16">HSMRA1968</strain>
        <tissue evidence="16">Whole embryos</tissue>
    </source>
</reference>
<keyword evidence="17" id="KW-1185">Reference proteome</keyword>
<feature type="region of interest" description="Disordered" evidence="14">
    <location>
        <begin position="360"/>
        <end position="434"/>
    </location>
</feature>
<keyword evidence="4" id="KW-0547">Nucleotide-binding</keyword>